<dbReference type="STRING" id="1265313.HRUBRA_00215"/>
<keyword evidence="3" id="KW-0694">RNA-binding</keyword>
<dbReference type="eggNOG" id="COG1490">
    <property type="taxonomic scope" value="Bacteria"/>
</dbReference>
<protein>
    <recommendedName>
        <fullName evidence="3">D-aminoacyl-tRNA deacylase</fullName>
        <shortName evidence="3">DTD</shortName>
        <ecNumber evidence="3">3.1.1.96</ecNumber>
    </recommendedName>
    <alternativeName>
        <fullName evidence="3">Gly-tRNA(Ala) deacylase</fullName>
        <ecNumber evidence="3">3.1.1.-</ecNumber>
    </alternativeName>
</protein>
<dbReference type="Pfam" id="PF02580">
    <property type="entry name" value="Tyr_Deacylase"/>
    <property type="match status" value="1"/>
</dbReference>
<dbReference type="PANTHER" id="PTHR10472">
    <property type="entry name" value="D-TYROSYL-TRNA TYR DEACYLASE"/>
    <property type="match status" value="1"/>
</dbReference>
<dbReference type="FunFam" id="3.50.80.10:FF:000001">
    <property type="entry name" value="D-aminoacyl-tRNA deacylase"/>
    <property type="match status" value="1"/>
</dbReference>
<gene>
    <name evidence="3" type="primary">dtd</name>
    <name evidence="4" type="ORF">HRUBRA_00215</name>
</gene>
<dbReference type="EMBL" id="AUVB01000010">
    <property type="protein sequence ID" value="KGE05171.1"/>
    <property type="molecule type" value="Genomic_DNA"/>
</dbReference>
<comment type="function">
    <text evidence="3">An aminoacyl-tRNA editing enzyme that deacylates mischarged D-aminoacyl-tRNAs. Also deacylates mischarged glycyl-tRNA(Ala), protecting cells against glycine mischarging by AlaRS. Acts via tRNA-based rather than protein-based catalysis; rejects L-amino acids rather than detecting D-amino acids in the active site. By recycling D-aminoacyl-tRNA to D-amino acids and free tRNA molecules, this enzyme counteracts the toxicity associated with the formation of D-aminoacyl-tRNA entities in vivo and helps enforce protein L-homochirality.</text>
</comment>
<dbReference type="GO" id="GO:0051500">
    <property type="term" value="F:D-tyrosyl-tRNA(Tyr) deacylase activity"/>
    <property type="evidence" value="ECO:0007669"/>
    <property type="project" value="TreeGrafter"/>
</dbReference>
<dbReference type="GO" id="GO:0000049">
    <property type="term" value="F:tRNA binding"/>
    <property type="evidence" value="ECO:0007669"/>
    <property type="project" value="UniProtKB-UniRule"/>
</dbReference>
<dbReference type="PATRIC" id="fig|1265313.6.peg.215"/>
<keyword evidence="3" id="KW-0820">tRNA-binding</keyword>
<comment type="caution">
    <text evidence="4">The sequence shown here is derived from an EMBL/GenBank/DDBJ whole genome shotgun (WGS) entry which is preliminary data.</text>
</comment>
<reference evidence="4 5" key="1">
    <citation type="journal article" date="2014" name="Genome Announc.">
        <title>Genome Sequence of Gammaproteobacterial Pseudohaliea rubra Type Strain DSM 19751, Isolated from Coastal Seawater of the Mediterranean Sea.</title>
        <authorList>
            <person name="Spring S."/>
            <person name="Fiebig A."/>
            <person name="Riedel T."/>
            <person name="Goker M."/>
            <person name="Klenk H.P."/>
        </authorList>
    </citation>
    <scope>NUCLEOTIDE SEQUENCE [LARGE SCALE GENOMIC DNA]</scope>
    <source>
        <strain evidence="4 5">DSM 19751</strain>
    </source>
</reference>
<dbReference type="Gene3D" id="3.50.80.10">
    <property type="entry name" value="D-tyrosyl-tRNA(Tyr) deacylase"/>
    <property type="match status" value="1"/>
</dbReference>
<dbReference type="EC" id="3.1.1.96" evidence="3"/>
<keyword evidence="3" id="KW-0963">Cytoplasm</keyword>
<accession>A0A095XZI5</accession>
<dbReference type="Proteomes" id="UP000029640">
    <property type="component" value="Unassembled WGS sequence"/>
</dbReference>
<dbReference type="InterPro" id="IPR003732">
    <property type="entry name" value="Daa-tRNA_deacyls_DTD"/>
</dbReference>
<dbReference type="PANTHER" id="PTHR10472:SF5">
    <property type="entry name" value="D-AMINOACYL-TRNA DEACYLASE 1"/>
    <property type="match status" value="1"/>
</dbReference>
<sequence length="148" mass="15585">MKALLQRVTEAAVTVDGRETGRIGPGLLVFLGLDRGDGLAVAERLLSRVLRYRVFADDAGRMNRSVVDSGGGVLLVSQFTLSADTDRGLRPSFSSALPPAEAEALYGDCLAWLRAQHAPVAAGEFGADMQVSLVNDGPVTFLLEASAP</sequence>
<dbReference type="InterPro" id="IPR023509">
    <property type="entry name" value="DTD-like_sf"/>
</dbReference>
<keyword evidence="5" id="KW-1185">Reference proteome</keyword>
<dbReference type="EC" id="3.1.1.-" evidence="3"/>
<comment type="subcellular location">
    <subcellularLocation>
        <location evidence="3">Cytoplasm</location>
    </subcellularLocation>
</comment>
<dbReference type="HOGENOM" id="CLU_076901_1_1_6"/>
<comment type="similarity">
    <text evidence="1 3">Belongs to the DTD family.</text>
</comment>
<evidence type="ECO:0000256" key="3">
    <source>
        <dbReference type="HAMAP-Rule" id="MF_00518"/>
    </source>
</evidence>
<dbReference type="SUPFAM" id="SSF69500">
    <property type="entry name" value="DTD-like"/>
    <property type="match status" value="1"/>
</dbReference>
<evidence type="ECO:0000256" key="1">
    <source>
        <dbReference type="ARBA" id="ARBA00009673"/>
    </source>
</evidence>
<keyword evidence="2 3" id="KW-0378">Hydrolase</keyword>
<comment type="catalytic activity">
    <reaction evidence="3">
        <text>glycyl-tRNA(Ala) + H2O = tRNA(Ala) + glycine + H(+)</text>
        <dbReference type="Rhea" id="RHEA:53744"/>
        <dbReference type="Rhea" id="RHEA-COMP:9657"/>
        <dbReference type="Rhea" id="RHEA-COMP:13640"/>
        <dbReference type="ChEBI" id="CHEBI:15377"/>
        <dbReference type="ChEBI" id="CHEBI:15378"/>
        <dbReference type="ChEBI" id="CHEBI:57305"/>
        <dbReference type="ChEBI" id="CHEBI:78442"/>
        <dbReference type="ChEBI" id="CHEBI:78522"/>
    </reaction>
</comment>
<feature type="short sequence motif" description="Gly-cisPro motif, important for rejection of L-amino acids" evidence="3">
    <location>
        <begin position="137"/>
        <end position="138"/>
    </location>
</feature>
<name>A0A095XZI5_9GAMM</name>
<dbReference type="GO" id="GO:0043908">
    <property type="term" value="F:Ser(Gly)-tRNA(Ala) hydrolase activity"/>
    <property type="evidence" value="ECO:0007669"/>
    <property type="project" value="UniProtKB-UniRule"/>
</dbReference>
<evidence type="ECO:0000313" key="5">
    <source>
        <dbReference type="Proteomes" id="UP000029640"/>
    </source>
</evidence>
<evidence type="ECO:0000256" key="2">
    <source>
        <dbReference type="ARBA" id="ARBA00022801"/>
    </source>
</evidence>
<comment type="domain">
    <text evidence="3">A Gly-cisPro motif from one monomer fits into the active site of the other monomer to allow specific chiral rejection of L-amino acids.</text>
</comment>
<dbReference type="RefSeq" id="WP_035514730.1">
    <property type="nucleotide sequence ID" value="NZ_KN234750.1"/>
</dbReference>
<dbReference type="GO" id="GO:0019478">
    <property type="term" value="P:D-amino acid catabolic process"/>
    <property type="evidence" value="ECO:0007669"/>
    <property type="project" value="UniProtKB-UniRule"/>
</dbReference>
<dbReference type="GO" id="GO:0005737">
    <property type="term" value="C:cytoplasm"/>
    <property type="evidence" value="ECO:0007669"/>
    <property type="project" value="UniProtKB-SubCell"/>
</dbReference>
<dbReference type="AlphaFoldDB" id="A0A095XZI5"/>
<comment type="subunit">
    <text evidence="3">Homodimer.</text>
</comment>
<dbReference type="HAMAP" id="MF_00518">
    <property type="entry name" value="Deacylase_Dtd"/>
    <property type="match status" value="1"/>
</dbReference>
<evidence type="ECO:0000313" key="4">
    <source>
        <dbReference type="EMBL" id="KGE05171.1"/>
    </source>
</evidence>
<dbReference type="NCBIfam" id="TIGR00256">
    <property type="entry name" value="D-aminoacyl-tRNA deacylase"/>
    <property type="match status" value="1"/>
</dbReference>
<comment type="catalytic activity">
    <reaction evidence="3">
        <text>a D-aminoacyl-tRNA + H2O = a tRNA + a D-alpha-amino acid + H(+)</text>
        <dbReference type="Rhea" id="RHEA:13953"/>
        <dbReference type="Rhea" id="RHEA-COMP:10123"/>
        <dbReference type="Rhea" id="RHEA-COMP:10124"/>
        <dbReference type="ChEBI" id="CHEBI:15377"/>
        <dbReference type="ChEBI" id="CHEBI:15378"/>
        <dbReference type="ChEBI" id="CHEBI:59871"/>
        <dbReference type="ChEBI" id="CHEBI:78442"/>
        <dbReference type="ChEBI" id="CHEBI:79333"/>
        <dbReference type="EC" id="3.1.1.96"/>
    </reaction>
</comment>
<dbReference type="GO" id="GO:0106026">
    <property type="term" value="F:Gly-tRNA(Ala) deacylase activity"/>
    <property type="evidence" value="ECO:0007669"/>
    <property type="project" value="UniProtKB-UniRule"/>
</dbReference>
<dbReference type="OrthoDB" id="9801395at2"/>
<organism evidence="4 5">
    <name type="scientific">Pseudohaliea rubra DSM 19751</name>
    <dbReference type="NCBI Taxonomy" id="1265313"/>
    <lineage>
        <taxon>Bacteria</taxon>
        <taxon>Pseudomonadati</taxon>
        <taxon>Pseudomonadota</taxon>
        <taxon>Gammaproteobacteria</taxon>
        <taxon>Cellvibrionales</taxon>
        <taxon>Halieaceae</taxon>
        <taxon>Pseudohaliea</taxon>
    </lineage>
</organism>
<proteinExistence type="inferred from homology"/>